<evidence type="ECO:0000313" key="4">
    <source>
        <dbReference type="EMBL" id="POZ51118.1"/>
    </source>
</evidence>
<reference evidence="3 5" key="1">
    <citation type="submission" date="2017-06" db="EMBL/GenBank/DDBJ databases">
        <title>Genome Sequencing of the methanotroph Methylovulum psychrotolerants str. HV10-M2 isolated from a high-altitude environment.</title>
        <authorList>
            <person name="Mateos-Rivera A."/>
        </authorList>
    </citation>
    <scope>NUCLEOTIDE SEQUENCE [LARGE SCALE GENOMIC DNA]</scope>
    <source>
        <strain evidence="3 5">HV10_M2</strain>
    </source>
</reference>
<proteinExistence type="predicted"/>
<dbReference type="PANTHER" id="PTHR32309">
    <property type="entry name" value="TYROSINE-PROTEIN KINASE"/>
    <property type="match status" value="1"/>
</dbReference>
<keyword evidence="2" id="KW-1133">Transmembrane helix</keyword>
<keyword evidence="5" id="KW-1185">Reference proteome</keyword>
<keyword evidence="1" id="KW-0175">Coiled coil</keyword>
<dbReference type="Proteomes" id="UP000197019">
    <property type="component" value="Chromosome"/>
</dbReference>
<feature type="coiled-coil region" evidence="1">
    <location>
        <begin position="167"/>
        <end position="244"/>
    </location>
</feature>
<keyword evidence="2" id="KW-0472">Membrane</keyword>
<evidence type="ECO:0000313" key="5">
    <source>
        <dbReference type="Proteomes" id="UP000197019"/>
    </source>
</evidence>
<keyword evidence="2" id="KW-0812">Transmembrane</keyword>
<dbReference type="RefSeq" id="WP_088617910.1">
    <property type="nucleotide sequence ID" value="NZ_CP022129.1"/>
</dbReference>
<feature type="transmembrane region" description="Helical" evidence="2">
    <location>
        <begin position="429"/>
        <end position="448"/>
    </location>
</feature>
<organism evidence="3 5">
    <name type="scientific">Methylovulum psychrotolerans</name>
    <dbReference type="NCBI Taxonomy" id="1704499"/>
    <lineage>
        <taxon>Bacteria</taxon>
        <taxon>Pseudomonadati</taxon>
        <taxon>Pseudomonadota</taxon>
        <taxon>Gammaproteobacteria</taxon>
        <taxon>Methylococcales</taxon>
        <taxon>Methylococcaceae</taxon>
        <taxon>Methylovulum</taxon>
    </lineage>
</organism>
<dbReference type="InterPro" id="IPR050445">
    <property type="entry name" value="Bact_polysacc_biosynth/exp"/>
</dbReference>
<feature type="transmembrane region" description="Helical" evidence="2">
    <location>
        <begin position="486"/>
        <end position="511"/>
    </location>
</feature>
<evidence type="ECO:0008006" key="7">
    <source>
        <dbReference type="Google" id="ProtNLM"/>
    </source>
</evidence>
<dbReference type="NCBIfam" id="TIGR03007">
    <property type="entry name" value="pepcterm_ChnLen"/>
    <property type="match status" value="1"/>
</dbReference>
<dbReference type="EMBL" id="PGFZ01000007">
    <property type="protein sequence ID" value="POZ51118.1"/>
    <property type="molecule type" value="Genomic_DNA"/>
</dbReference>
<dbReference type="EMBL" id="CP022129">
    <property type="protein sequence ID" value="ASF45027.1"/>
    <property type="molecule type" value="Genomic_DNA"/>
</dbReference>
<dbReference type="Proteomes" id="UP000237423">
    <property type="component" value="Unassembled WGS sequence"/>
</dbReference>
<dbReference type="PANTHER" id="PTHR32309:SF31">
    <property type="entry name" value="CAPSULAR EXOPOLYSACCHARIDE FAMILY"/>
    <property type="match status" value="1"/>
</dbReference>
<feature type="transmembrane region" description="Helical" evidence="2">
    <location>
        <begin position="20"/>
        <end position="40"/>
    </location>
</feature>
<dbReference type="KEGG" id="mpsy:CEK71_02520"/>
<reference evidence="4 6" key="2">
    <citation type="submission" date="2017-11" db="EMBL/GenBank/DDBJ databases">
        <title>Draft Genome Sequence of Methylobacter psychrotolerans Sph1T, an Obligate Methanotroph from Low-Temperature Environments.</title>
        <authorList>
            <person name="Oshkin I.Y."/>
            <person name="Miroshnikov K."/>
            <person name="Belova S.E."/>
            <person name="Korzhenkov A."/>
            <person name="Toshchakov S.V."/>
            <person name="Dedysh S.N."/>
        </authorList>
    </citation>
    <scope>NUCLEOTIDE SEQUENCE [LARGE SCALE GENOMIC DNA]</scope>
    <source>
        <strain evidence="4 6">Sph1</strain>
    </source>
</reference>
<sequence length="524" mass="59387">MQQQLTELLFYLRGTLRYKWMAIILAWIICMVGWLVVLAMPRLYTSEAKVHVETATMLRPLMRGMTVESDVRTLLRVMQQLMFTKSNVEQIIHLSDLEKQVKTPRDQEELIEKLKKSIKISAVGDDIFTIKYETYSPDLAKSVVQAVLTVFSEQTQISTIAGADTAHHFIDRQIQEYEARLRNAEKAKENFMRSNLGMLPNQGSNQVEQMHALTVALEEAKLTLDEANSRKQALKVQLDEALVAGDDEWGDLAGQQSTVEDEKIAELKIRRDDLLIKYTPNHPEVVHLEKTIKDLAKINAAKKAKQSQAGGLDSSVMTNPYTQSIKIALNEAEANVASIQSRVNILEKRLELMQSEWNTRLSVDTEMQNLNRDYTEIKKNYDQLLSSREQASLSKKVDDQAESLKFKIADAPDKPLTPSSLPRPIMHSVVFVVGLGVGFGLALLIYIVRPSVMTTAQLRTLTGLPVLGSVSMKLSERENKKNKKELFRYSFSTFGLVVVYICFMMIDILHIDMSRVVSMLQHII</sequence>
<dbReference type="InterPro" id="IPR014345">
    <property type="entry name" value="XrtA_polysacc_chain"/>
</dbReference>
<evidence type="ECO:0000256" key="1">
    <source>
        <dbReference type="SAM" id="Coils"/>
    </source>
</evidence>
<accession>A0A1Z4BUP4</accession>
<evidence type="ECO:0000313" key="3">
    <source>
        <dbReference type="EMBL" id="ASF45027.1"/>
    </source>
</evidence>
<evidence type="ECO:0000256" key="2">
    <source>
        <dbReference type="SAM" id="Phobius"/>
    </source>
</evidence>
<gene>
    <name evidence="4" type="ORF">AADEFJLK_03076</name>
    <name evidence="3" type="ORF">CEK71_02520</name>
</gene>
<feature type="coiled-coil region" evidence="1">
    <location>
        <begin position="329"/>
        <end position="387"/>
    </location>
</feature>
<name>A0A1Z4BUP4_9GAMM</name>
<dbReference type="AlphaFoldDB" id="A0A1Z4BUP4"/>
<evidence type="ECO:0000313" key="6">
    <source>
        <dbReference type="Proteomes" id="UP000237423"/>
    </source>
</evidence>
<protein>
    <recommendedName>
        <fullName evidence="7">Chain length-determining protein</fullName>
    </recommendedName>
</protein>